<sequence length="130" mass="14165">MREEQSAPLANLSAVNYGNLPSCLSAFAAGLPFVSKSKAGICNIGTLPFLQGHVLHKRLMMGDIYSTPGLRVIGCGGGERSQRPLQQHAKPTIAPLLPPRQSSDMQARLYLLRFHYPSCLFQHSNVSVAY</sequence>
<evidence type="ECO:0000313" key="1">
    <source>
        <dbReference type="EMBL" id="CAB1427102.1"/>
    </source>
</evidence>
<keyword evidence="2" id="KW-1185">Reference proteome</keyword>
<comment type="caution">
    <text evidence="1">The sequence shown here is derived from an EMBL/GenBank/DDBJ whole genome shotgun (WGS) entry which is preliminary data.</text>
</comment>
<accession>A0A9N7UAL1</accession>
<organism evidence="1 2">
    <name type="scientific">Pleuronectes platessa</name>
    <name type="common">European plaice</name>
    <dbReference type="NCBI Taxonomy" id="8262"/>
    <lineage>
        <taxon>Eukaryota</taxon>
        <taxon>Metazoa</taxon>
        <taxon>Chordata</taxon>
        <taxon>Craniata</taxon>
        <taxon>Vertebrata</taxon>
        <taxon>Euteleostomi</taxon>
        <taxon>Actinopterygii</taxon>
        <taxon>Neopterygii</taxon>
        <taxon>Teleostei</taxon>
        <taxon>Neoteleostei</taxon>
        <taxon>Acanthomorphata</taxon>
        <taxon>Carangaria</taxon>
        <taxon>Pleuronectiformes</taxon>
        <taxon>Pleuronectoidei</taxon>
        <taxon>Pleuronectidae</taxon>
        <taxon>Pleuronectes</taxon>
    </lineage>
</organism>
<protein>
    <submittedName>
        <fullName evidence="1">Uncharacterized protein</fullName>
    </submittedName>
</protein>
<name>A0A9N7UAL1_PLEPL</name>
<dbReference type="AlphaFoldDB" id="A0A9N7UAL1"/>
<reference evidence="1" key="1">
    <citation type="submission" date="2020-03" db="EMBL/GenBank/DDBJ databases">
        <authorList>
            <person name="Weist P."/>
        </authorList>
    </citation>
    <scope>NUCLEOTIDE SEQUENCE</scope>
</reference>
<evidence type="ECO:0000313" key="2">
    <source>
        <dbReference type="Proteomes" id="UP001153269"/>
    </source>
</evidence>
<gene>
    <name evidence="1" type="ORF">PLEPLA_LOCUS15040</name>
</gene>
<dbReference type="EMBL" id="CADEAL010000942">
    <property type="protein sequence ID" value="CAB1427102.1"/>
    <property type="molecule type" value="Genomic_DNA"/>
</dbReference>
<dbReference type="Proteomes" id="UP001153269">
    <property type="component" value="Unassembled WGS sequence"/>
</dbReference>
<proteinExistence type="predicted"/>